<evidence type="ECO:0000256" key="1">
    <source>
        <dbReference type="SAM" id="MobiDB-lite"/>
    </source>
</evidence>
<gene>
    <name evidence="2" type="ORF">L249_2966</name>
</gene>
<feature type="region of interest" description="Disordered" evidence="1">
    <location>
        <begin position="211"/>
        <end position="231"/>
    </location>
</feature>
<proteinExistence type="predicted"/>
<evidence type="ECO:0000313" key="3">
    <source>
        <dbReference type="Proteomes" id="UP000253664"/>
    </source>
</evidence>
<evidence type="ECO:0000313" key="2">
    <source>
        <dbReference type="EMBL" id="RCI16674.1"/>
    </source>
</evidence>
<name>A0A367LQD7_9HYPO</name>
<dbReference type="AlphaFoldDB" id="A0A367LQD7"/>
<reference evidence="2 3" key="1">
    <citation type="journal article" date="2015" name="BMC Genomics">
        <title>Insights from the genome of Ophiocordyceps polyrhachis-furcata to pathogenicity and host specificity in insect fungi.</title>
        <authorList>
            <person name="Wichadakul D."/>
            <person name="Kobmoo N."/>
            <person name="Ingsriswang S."/>
            <person name="Tangphatsornruang S."/>
            <person name="Chantasingh D."/>
            <person name="Luangsa-ard J.J."/>
            <person name="Eurwilaichitr L."/>
        </authorList>
    </citation>
    <scope>NUCLEOTIDE SEQUENCE [LARGE SCALE GENOMIC DNA]</scope>
    <source>
        <strain evidence="2 3">BCC 54312</strain>
    </source>
</reference>
<dbReference type="Proteomes" id="UP000253664">
    <property type="component" value="Unassembled WGS sequence"/>
</dbReference>
<accession>A0A367LQD7</accession>
<sequence length="231" mass="24787">YNADSLYRSETRSLTLSLLSHSPTHDRQGEAKEKKGSPPLARPTQTQTHTHPFPAAAAPLPGQVGGLAKAEGVGEWVIVSSPSICLPPKLSLCAGRSGFHLPRTGYGGSLYHPISTCYLWLTPSYRPVGAADRCHVDRGKISLSSIHDPIHHIHIYSYTDGYPTTPSDAPILEPFIAILPPSHAIAVKLHVRPTHLIIIMPLTPNKAEIPNPILASPSPNPTDPCSVGHVS</sequence>
<feature type="compositionally biased region" description="Basic and acidic residues" evidence="1">
    <location>
        <begin position="23"/>
        <end position="36"/>
    </location>
</feature>
<protein>
    <submittedName>
        <fullName evidence="2">Uncharacterized protein</fullName>
    </submittedName>
</protein>
<comment type="caution">
    <text evidence="2">The sequence shown here is derived from an EMBL/GenBank/DDBJ whole genome shotgun (WGS) entry which is preliminary data.</text>
</comment>
<feature type="non-terminal residue" evidence="2">
    <location>
        <position position="1"/>
    </location>
</feature>
<feature type="compositionally biased region" description="Low complexity" evidence="1">
    <location>
        <begin position="43"/>
        <end position="58"/>
    </location>
</feature>
<keyword evidence="3" id="KW-1185">Reference proteome</keyword>
<dbReference type="EMBL" id="LKCN02000001">
    <property type="protein sequence ID" value="RCI16674.1"/>
    <property type="molecule type" value="Genomic_DNA"/>
</dbReference>
<organism evidence="2 3">
    <name type="scientific">Ophiocordyceps polyrhachis-furcata BCC 54312</name>
    <dbReference type="NCBI Taxonomy" id="1330021"/>
    <lineage>
        <taxon>Eukaryota</taxon>
        <taxon>Fungi</taxon>
        <taxon>Dikarya</taxon>
        <taxon>Ascomycota</taxon>
        <taxon>Pezizomycotina</taxon>
        <taxon>Sordariomycetes</taxon>
        <taxon>Hypocreomycetidae</taxon>
        <taxon>Hypocreales</taxon>
        <taxon>Ophiocordycipitaceae</taxon>
        <taxon>Ophiocordyceps</taxon>
    </lineage>
</organism>
<feature type="region of interest" description="Disordered" evidence="1">
    <location>
        <begin position="17"/>
        <end position="58"/>
    </location>
</feature>